<evidence type="ECO:0000256" key="2">
    <source>
        <dbReference type="ARBA" id="ARBA00005895"/>
    </source>
</evidence>
<sequence length="533" mass="56580">MSSEVCPFCGKTYKRLKSHLPHCKAAPTSQAPPTEDGIKTNQTTSSSSQLLAGKGETSKQSIVASPKPKKSSVVSASASSAPPQSAELPPSTKKKKQKLSEQIKVAGTQSSISSLPPSPSPAVSTKPKKKSLRALIEAAKPDQVALGSLEGTRSASEEPPSGSTPPRSKTTAPTKGSIIPDSAGFAALSSNTKPLDAPKKKASKTKRAPQSPPAARDTDADDFWADITEEIEESSENKMLLKSGGGHQAGFTIRDARATLGRAKTTSQSGRARILSQAETADELSSKTSLGPGLSPATGPAENLTDVVSCSVPTEAASDQPLVTSPLRPELQSVTKKSSTSEQASSIPPQRDGSSQPKLLAAVAPLLSGNSSSQGSPATPPPPLCAVGVNGALKAGRHAAELLSLSPTPVHFSRPHVFPLAPQTLPPRAADGWKLEDRKQNSAHNRMEDAVTRRSLAQVRLRELPEWLACRAPRRPRDVVETVQRGWQWYYRRYIDVKKGGVGGVGMLLAGYCVLSYVWSYPHIKCDRWRKYH</sequence>
<keyword evidence="3" id="KW-0813">Transport</keyword>
<keyword evidence="8 11" id="KW-0472">Membrane</keyword>
<keyword evidence="9" id="KW-0066">ATP synthesis</keyword>
<evidence type="ECO:0000256" key="3">
    <source>
        <dbReference type="ARBA" id="ARBA00022448"/>
    </source>
</evidence>
<keyword evidence="7" id="KW-0496">Mitochondrion</keyword>
<reference evidence="12 13" key="1">
    <citation type="submission" date="2017-12" db="EMBL/GenBank/DDBJ databases">
        <title>Integrating genomic resources of turbot (Scophthalmus maximus) in depth evaluation of genetic and physical mapping variation across individuals.</title>
        <authorList>
            <person name="Martinez P."/>
        </authorList>
    </citation>
    <scope>NUCLEOTIDE SEQUENCE [LARGE SCALE GENOMIC DNA]</scope>
</reference>
<evidence type="ECO:0000256" key="7">
    <source>
        <dbReference type="ARBA" id="ARBA00023128"/>
    </source>
</evidence>
<evidence type="ECO:0000256" key="10">
    <source>
        <dbReference type="SAM" id="MobiDB-lite"/>
    </source>
</evidence>
<dbReference type="InterPro" id="IPR019344">
    <property type="entry name" value="F1F0-ATPsyn_F_prd"/>
</dbReference>
<feature type="region of interest" description="Disordered" evidence="10">
    <location>
        <begin position="260"/>
        <end position="356"/>
    </location>
</feature>
<evidence type="ECO:0000313" key="12">
    <source>
        <dbReference type="EMBL" id="AWP17980.1"/>
    </source>
</evidence>
<keyword evidence="11" id="KW-1133">Transmembrane helix</keyword>
<keyword evidence="13" id="KW-1185">Reference proteome</keyword>
<keyword evidence="11" id="KW-0812">Transmembrane</keyword>
<dbReference type="PANTHER" id="PTHR13080">
    <property type="entry name" value="ATP SYNTHASE F CHAIN, MITOCHONDRIAL-RELATED"/>
    <property type="match status" value="1"/>
</dbReference>
<proteinExistence type="inferred from homology"/>
<accession>A0A2U9CPU4</accession>
<keyword evidence="6" id="KW-0406">Ion transport</keyword>
<evidence type="ECO:0000256" key="1">
    <source>
        <dbReference type="ARBA" id="ARBA00004325"/>
    </source>
</evidence>
<name>A0A2U9CPU4_SCOMX</name>
<feature type="compositionally biased region" description="Low complexity" evidence="10">
    <location>
        <begin position="100"/>
        <end position="115"/>
    </location>
</feature>
<dbReference type="STRING" id="52904.ENSSMAP00000010056"/>
<evidence type="ECO:0000313" key="13">
    <source>
        <dbReference type="Proteomes" id="UP000246464"/>
    </source>
</evidence>
<dbReference type="Proteomes" id="UP000246464">
    <property type="component" value="Chromosome 18"/>
</dbReference>
<comment type="subcellular location">
    <subcellularLocation>
        <location evidence="1">Mitochondrion membrane</location>
    </subcellularLocation>
</comment>
<feature type="compositionally biased region" description="Polar residues" evidence="10">
    <location>
        <begin position="164"/>
        <end position="174"/>
    </location>
</feature>
<protein>
    <submittedName>
        <fullName evidence="12">ATP synthase subunit f mitochondrial</fullName>
    </submittedName>
</protein>
<organism evidence="12 13">
    <name type="scientific">Scophthalmus maximus</name>
    <name type="common">Turbot</name>
    <name type="synonym">Psetta maxima</name>
    <dbReference type="NCBI Taxonomy" id="52904"/>
    <lineage>
        <taxon>Eukaryota</taxon>
        <taxon>Metazoa</taxon>
        <taxon>Chordata</taxon>
        <taxon>Craniata</taxon>
        <taxon>Vertebrata</taxon>
        <taxon>Euteleostomi</taxon>
        <taxon>Actinopterygii</taxon>
        <taxon>Neopterygii</taxon>
        <taxon>Teleostei</taxon>
        <taxon>Neoteleostei</taxon>
        <taxon>Acanthomorphata</taxon>
        <taxon>Carangaria</taxon>
        <taxon>Pleuronectiformes</taxon>
        <taxon>Pleuronectoidei</taxon>
        <taxon>Scophthalmidae</taxon>
        <taxon>Scophthalmus</taxon>
    </lineage>
</organism>
<dbReference type="PANTHER" id="PTHR13080:SF13">
    <property type="entry name" value="ATP SYNTHASE SUBUNIT F, MITOCHONDRIAL"/>
    <property type="match status" value="1"/>
</dbReference>
<feature type="compositionally biased region" description="Polar residues" evidence="10">
    <location>
        <begin position="332"/>
        <end position="356"/>
    </location>
</feature>
<evidence type="ECO:0000256" key="4">
    <source>
        <dbReference type="ARBA" id="ARBA00022547"/>
    </source>
</evidence>
<dbReference type="Pfam" id="PF10206">
    <property type="entry name" value="WRW"/>
    <property type="match status" value="1"/>
</dbReference>
<keyword evidence="5" id="KW-0375">Hydrogen ion transport</keyword>
<comment type="similarity">
    <text evidence="2">Belongs to the ATPase F chain family.</text>
</comment>
<feature type="compositionally biased region" description="Low complexity" evidence="10">
    <location>
        <begin position="42"/>
        <end position="51"/>
    </location>
</feature>
<evidence type="ECO:0000256" key="11">
    <source>
        <dbReference type="SAM" id="Phobius"/>
    </source>
</evidence>
<feature type="region of interest" description="Disordered" evidence="10">
    <location>
        <begin position="19"/>
        <end position="223"/>
    </location>
</feature>
<evidence type="ECO:0000256" key="8">
    <source>
        <dbReference type="ARBA" id="ARBA00023136"/>
    </source>
</evidence>
<feature type="compositionally biased region" description="Low complexity" evidence="10">
    <location>
        <begin position="61"/>
        <end position="91"/>
    </location>
</feature>
<evidence type="ECO:0000256" key="6">
    <source>
        <dbReference type="ARBA" id="ARBA00023065"/>
    </source>
</evidence>
<gene>
    <name evidence="12" type="ORF">SMAX5B_017467</name>
</gene>
<evidence type="ECO:0000256" key="5">
    <source>
        <dbReference type="ARBA" id="ARBA00022781"/>
    </source>
</evidence>
<dbReference type="GO" id="GO:0046933">
    <property type="term" value="F:proton-transporting ATP synthase activity, rotational mechanism"/>
    <property type="evidence" value="ECO:0007669"/>
    <property type="project" value="TreeGrafter"/>
</dbReference>
<dbReference type="GO" id="GO:0042776">
    <property type="term" value="P:proton motive force-driven mitochondrial ATP synthesis"/>
    <property type="evidence" value="ECO:0007669"/>
    <property type="project" value="TreeGrafter"/>
</dbReference>
<feature type="transmembrane region" description="Helical" evidence="11">
    <location>
        <begin position="501"/>
        <end position="521"/>
    </location>
</feature>
<keyword evidence="4" id="KW-0138">CF(0)</keyword>
<dbReference type="EMBL" id="CP026260">
    <property type="protein sequence ID" value="AWP17980.1"/>
    <property type="molecule type" value="Genomic_DNA"/>
</dbReference>
<dbReference type="OMA" id="WIATRAP"/>
<dbReference type="GO" id="GO:0031966">
    <property type="term" value="C:mitochondrial membrane"/>
    <property type="evidence" value="ECO:0007669"/>
    <property type="project" value="UniProtKB-SubCell"/>
</dbReference>
<dbReference type="AlphaFoldDB" id="A0A2U9CPU4"/>
<dbReference type="GO" id="GO:0045259">
    <property type="term" value="C:proton-transporting ATP synthase complex"/>
    <property type="evidence" value="ECO:0007669"/>
    <property type="project" value="UniProtKB-KW"/>
</dbReference>
<evidence type="ECO:0000256" key="9">
    <source>
        <dbReference type="ARBA" id="ARBA00023310"/>
    </source>
</evidence>